<evidence type="ECO:0000256" key="1">
    <source>
        <dbReference type="SAM" id="MobiDB-lite"/>
    </source>
</evidence>
<accession>A0ABY6L5V0</accession>
<organism evidence="2 3">
    <name type="scientific">Cordylochernes scorpioides</name>
    <dbReference type="NCBI Taxonomy" id="51811"/>
    <lineage>
        <taxon>Eukaryota</taxon>
        <taxon>Metazoa</taxon>
        <taxon>Ecdysozoa</taxon>
        <taxon>Arthropoda</taxon>
        <taxon>Chelicerata</taxon>
        <taxon>Arachnida</taxon>
        <taxon>Pseudoscorpiones</taxon>
        <taxon>Cheliferoidea</taxon>
        <taxon>Chernetidae</taxon>
        <taxon>Cordylochernes</taxon>
    </lineage>
</organism>
<dbReference type="EMBL" id="CP092876">
    <property type="protein sequence ID" value="UYV76541.1"/>
    <property type="molecule type" value="Genomic_DNA"/>
</dbReference>
<feature type="compositionally biased region" description="Basic and acidic residues" evidence="1">
    <location>
        <begin position="81"/>
        <end position="93"/>
    </location>
</feature>
<evidence type="ECO:0000313" key="2">
    <source>
        <dbReference type="EMBL" id="UYV76541.1"/>
    </source>
</evidence>
<sequence>MIHARKYIDPNRKQERIHTRNSVDTNPQQERIYSRSSEDPNPSKERIMQENLETLISNKRVPIQETLKAPSRKTKGSTQERNPEFKRGRTSLEEDLCEGRPKLQPHQKLSEVCTISCWMKGE</sequence>
<feature type="region of interest" description="Disordered" evidence="1">
    <location>
        <begin position="61"/>
        <end position="93"/>
    </location>
</feature>
<gene>
    <name evidence="2" type="ORF">LAZ67_14001054</name>
</gene>
<name>A0ABY6L5V0_9ARAC</name>
<keyword evidence="3" id="KW-1185">Reference proteome</keyword>
<feature type="compositionally biased region" description="Polar residues" evidence="1">
    <location>
        <begin position="20"/>
        <end position="31"/>
    </location>
</feature>
<feature type="compositionally biased region" description="Basic and acidic residues" evidence="1">
    <location>
        <begin position="1"/>
        <end position="18"/>
    </location>
</feature>
<reference evidence="2 3" key="1">
    <citation type="submission" date="2022-01" db="EMBL/GenBank/DDBJ databases">
        <title>A chromosomal length assembly of Cordylochernes scorpioides.</title>
        <authorList>
            <person name="Zeh D."/>
            <person name="Zeh J."/>
        </authorList>
    </citation>
    <scope>NUCLEOTIDE SEQUENCE [LARGE SCALE GENOMIC DNA]</scope>
    <source>
        <strain evidence="2">IN4F17</strain>
        <tissue evidence="2">Whole Body</tissue>
    </source>
</reference>
<feature type="compositionally biased region" description="Basic and acidic residues" evidence="1">
    <location>
        <begin position="32"/>
        <end position="44"/>
    </location>
</feature>
<protein>
    <submittedName>
        <fullName evidence="2">Uncharacterized protein</fullName>
    </submittedName>
</protein>
<feature type="region of interest" description="Disordered" evidence="1">
    <location>
        <begin position="1"/>
        <end position="44"/>
    </location>
</feature>
<dbReference type="Proteomes" id="UP001235939">
    <property type="component" value="Chromosome 14"/>
</dbReference>
<proteinExistence type="predicted"/>
<evidence type="ECO:0000313" key="3">
    <source>
        <dbReference type="Proteomes" id="UP001235939"/>
    </source>
</evidence>